<dbReference type="AlphaFoldDB" id="A0A8J2YWI9"/>
<feature type="domain" description="DUF5658" evidence="3">
    <location>
        <begin position="9"/>
        <end position="91"/>
    </location>
</feature>
<keyword evidence="1" id="KW-0812">Transmembrane</keyword>
<evidence type="ECO:0000256" key="1">
    <source>
        <dbReference type="SAM" id="Phobius"/>
    </source>
</evidence>
<evidence type="ECO:0000313" key="5">
    <source>
        <dbReference type="Proteomes" id="UP000646365"/>
    </source>
</evidence>
<evidence type="ECO:0000259" key="3">
    <source>
        <dbReference type="Pfam" id="PF18902"/>
    </source>
</evidence>
<feature type="transmembrane region" description="Helical" evidence="1">
    <location>
        <begin position="71"/>
        <end position="91"/>
    </location>
</feature>
<name>A0A8J2YWI9_9PROT</name>
<dbReference type="RefSeq" id="WP_189048590.1">
    <property type="nucleotide sequence ID" value="NZ_BMJQ01000010.1"/>
</dbReference>
<protein>
    <recommendedName>
        <fullName evidence="3">DUF5658 domain-containing protein</fullName>
    </recommendedName>
</protein>
<evidence type="ECO:0000313" key="4">
    <source>
        <dbReference type="EMBL" id="GGF28122.1"/>
    </source>
</evidence>
<keyword evidence="2" id="KW-0732">Signal</keyword>
<feature type="chain" id="PRO_5035149075" description="DUF5658 domain-containing protein" evidence="2">
    <location>
        <begin position="27"/>
        <end position="94"/>
    </location>
</feature>
<gene>
    <name evidence="4" type="ORF">GCM10011611_37690</name>
</gene>
<comment type="caution">
    <text evidence="4">The sequence shown here is derived from an EMBL/GenBank/DDBJ whole genome shotgun (WGS) entry which is preliminary data.</text>
</comment>
<accession>A0A8J2YWI9</accession>
<dbReference type="EMBL" id="BMJQ01000010">
    <property type="protein sequence ID" value="GGF28122.1"/>
    <property type="molecule type" value="Genomic_DNA"/>
</dbReference>
<keyword evidence="1" id="KW-0472">Membrane</keyword>
<dbReference type="Pfam" id="PF18902">
    <property type="entry name" value="DUF5658"/>
    <property type="match status" value="1"/>
</dbReference>
<keyword evidence="1" id="KW-1133">Transmembrane helix</keyword>
<sequence>MKKFAVIAALVALQIADVLSTNAALAAPGIVEANPVMAWCQGALGALWWLPKVAVVAFVAYAVLRLERLHARWLTAGMIGLYCAVVASNVLNAF</sequence>
<feature type="transmembrane region" description="Helical" evidence="1">
    <location>
        <begin position="43"/>
        <end position="64"/>
    </location>
</feature>
<dbReference type="InterPro" id="IPR043717">
    <property type="entry name" value="DUF5658"/>
</dbReference>
<feature type="signal peptide" evidence="2">
    <location>
        <begin position="1"/>
        <end position="26"/>
    </location>
</feature>
<reference evidence="4" key="2">
    <citation type="submission" date="2020-09" db="EMBL/GenBank/DDBJ databases">
        <authorList>
            <person name="Sun Q."/>
            <person name="Zhou Y."/>
        </authorList>
    </citation>
    <scope>NUCLEOTIDE SEQUENCE</scope>
    <source>
        <strain evidence="4">CGMCC 1.15725</strain>
    </source>
</reference>
<reference evidence="4" key="1">
    <citation type="journal article" date="2014" name="Int. J. Syst. Evol. Microbiol.">
        <title>Complete genome sequence of Corynebacterium casei LMG S-19264T (=DSM 44701T), isolated from a smear-ripened cheese.</title>
        <authorList>
            <consortium name="US DOE Joint Genome Institute (JGI-PGF)"/>
            <person name="Walter F."/>
            <person name="Albersmeier A."/>
            <person name="Kalinowski J."/>
            <person name="Ruckert C."/>
        </authorList>
    </citation>
    <scope>NUCLEOTIDE SEQUENCE</scope>
    <source>
        <strain evidence="4">CGMCC 1.15725</strain>
    </source>
</reference>
<proteinExistence type="predicted"/>
<dbReference type="Proteomes" id="UP000646365">
    <property type="component" value="Unassembled WGS sequence"/>
</dbReference>
<organism evidence="4 5">
    <name type="scientific">Aliidongia dinghuensis</name>
    <dbReference type="NCBI Taxonomy" id="1867774"/>
    <lineage>
        <taxon>Bacteria</taxon>
        <taxon>Pseudomonadati</taxon>
        <taxon>Pseudomonadota</taxon>
        <taxon>Alphaproteobacteria</taxon>
        <taxon>Rhodospirillales</taxon>
        <taxon>Dongiaceae</taxon>
        <taxon>Aliidongia</taxon>
    </lineage>
</organism>
<evidence type="ECO:0000256" key="2">
    <source>
        <dbReference type="SAM" id="SignalP"/>
    </source>
</evidence>
<keyword evidence="5" id="KW-1185">Reference proteome</keyword>